<dbReference type="Pfam" id="PF09479">
    <property type="entry name" value="Flg_new"/>
    <property type="match status" value="7"/>
</dbReference>
<keyword evidence="4" id="KW-1185">Reference proteome</keyword>
<comment type="subcellular location">
    <subcellularLocation>
        <location evidence="1">Cell envelope</location>
    </subcellularLocation>
</comment>
<dbReference type="SUPFAM" id="SSF49373">
    <property type="entry name" value="Invasin/intimin cell-adhesion fragments"/>
    <property type="match status" value="1"/>
</dbReference>
<dbReference type="SUPFAM" id="SSF49899">
    <property type="entry name" value="Concanavalin A-like lectins/glucanases"/>
    <property type="match status" value="1"/>
</dbReference>
<dbReference type="SMART" id="SM00635">
    <property type="entry name" value="BID_2"/>
    <property type="match status" value="1"/>
</dbReference>
<dbReference type="Pfam" id="PF13385">
    <property type="entry name" value="Laminin_G_3"/>
    <property type="match status" value="1"/>
</dbReference>
<dbReference type="Gene3D" id="3.10.100.10">
    <property type="entry name" value="Mannose-Binding Protein A, subunit A"/>
    <property type="match status" value="1"/>
</dbReference>
<evidence type="ECO:0000313" key="4">
    <source>
        <dbReference type="Proteomes" id="UP000035704"/>
    </source>
</evidence>
<dbReference type="Proteomes" id="UP000035704">
    <property type="component" value="Chromosome"/>
</dbReference>
<evidence type="ECO:0000256" key="2">
    <source>
        <dbReference type="ARBA" id="ARBA00022737"/>
    </source>
</evidence>
<sequence>MKKRDKGIALLLSVIMITLAFITPIYAEVGEDTTIAKEDTVNEGLKETTVTQQVYGDNGLETPISKEIISVTGVMLNQNNISLMVGETQVLEVAVLPEEATNRNVLWETSNPDIVEVSAQGVVTAQSEGQALITVSTEEGSFSDTCVVKVVDNNSFHTMFVAKTGDNHPVSDYALRWRYEHNISEDVENLLMNIYGDSGGIQFSNDHFKEGSYSAYFNGSAMLFSEEPYNLSLLDQNNQLTVSILAKLTEDKNQGIWEFLTFQESDFYLRYRASDNRIIAGFAQEEIQSDSQIELNEWYLFTYIWDGKNLKLYINGNLEVSKKHPLSDSIDINNESWYAHWYIGSAHKTEYSPGIFTGYMDDMIVYGRALTPTEISEMYQYYFPNTNPQKYTITFDTMGGTEILPLTLEKSEAVVIPSTTRTGHNFIGWYIDKDYTTPFDDYGSENPMHKTLYAKWVEKEPLSIQLGEIFSSNEYEYSFPNLTVEGSNVRGIQISFTSAVSPNDRIILPTGHTDFDIPSHLDNGSTIRISNLPQGTTSQQVEAFLREVIFSTDNQNNINKIQIILYDKPIKNVVFYSSDTGHYYEYVKFTGEPKDPDWSWIKAYNEAQSKTFLGQSGYLATVTSEEENNFLYTISNGSTGWFGGTRARLDNINTPNAAIISGRYDSKNFWYWASGPEYDAVQGPRGSVFYDKVRRNDTLSNAEIVYDYSPWSNNEPNNSANNLVYGYEAFLATVDGSSLWNDTPNFYTHHQNRADMNLQYRARGYFVEYGDAGHDTIWQSDSGTAAAEETVHFWRVDYDANGGIGNIDSQSKINGVDLILQGIAPNREGYIFLGWGTSSDATVVSYREGDIYAIDEDITLYALWVDNQYVVSFDVDGGSPVAPQLIDYMGRVTIPVSPTKIGHTFGGWYTDSDFATAFDFDSMPITEDTTIYGKWDMNQYTVTFDSQGGSPVGDVSVNYDNLISAPIAPTKEGYTFGGWYKDALYLNQWNFAADAVTGNITLYAKWSINQYIASFNVDGGSPVASQTIDYMGRVTIPVSPTKIGHTFAGWYTDSDFATAFDFDSMPITEDTTIYGRWDINQYTVTFDSQGGSPVDDVSVNYDNLISAPIAPTKEGYTFGGWYKDALYLNQWNFSTDVVTTDITLYAKWDINEYTVAFDSQGGSPVDSQTINYMGKIIAPVDPTKTGYIFGGWYTDSSLTNQWDFNLDVITVDTTLFARWSQVPSSNSGGGSGGGSGVSAPTPVLAPSAIEVIINGEVEKTGTETIAKVDGKTEVKLVIDSAQMDKRIEDAIKTSKSNNELIIPVMNTGDTVKVALTGDIVKKLEDNDFNVSVREEKVEYRIVAKNFTIEMIAQSMGVNLDNLKSIEVEVSISKLDAKETEKLTANVKSLGHELIFEPVEFTITAKTTAADGTVQERVISRFNNYSERIMEIQTGIDPSKITTGVVFNKDGSYVHVPTEVFEKDGNWYAKINSLTNSTYSVISNPTVVDTVIGHWSENHVNDMASRLVLVDYKNFEANKEVTRAEFADYIVRALGLYREGLSIENKFTDINKSKQFTSILIANDWGIIGGYPNGTFRPDATITREEAMTMYAKAMDIAKIPESKGNKLSTFRDSKEVSSWAAAHVQRTVNADIFKGKGNGILDPKGTLTHAESLTAIRNLLIRAKLIN</sequence>
<dbReference type="PROSITE" id="PS51272">
    <property type="entry name" value="SLH"/>
    <property type="match status" value="3"/>
</dbReference>
<evidence type="ECO:0000313" key="3">
    <source>
        <dbReference type="EMBL" id="AKL96977.1"/>
    </source>
</evidence>
<dbReference type="InterPro" id="IPR016187">
    <property type="entry name" value="CTDL_fold"/>
</dbReference>
<dbReference type="KEGG" id="cace:CACET_c35460"/>
<dbReference type="OrthoDB" id="1882017at2"/>
<dbReference type="Pfam" id="PF00395">
    <property type="entry name" value="SLH"/>
    <property type="match status" value="3"/>
</dbReference>
<evidence type="ECO:0000256" key="1">
    <source>
        <dbReference type="ARBA" id="ARBA00004196"/>
    </source>
</evidence>
<dbReference type="InterPro" id="IPR013378">
    <property type="entry name" value="InlB-like_B-rpt"/>
</dbReference>
<reference evidence="3 4" key="1">
    <citation type="submission" date="2014-10" db="EMBL/GenBank/DDBJ databases">
        <title>Genome sequence of Clostridium aceticum DSM 1496.</title>
        <authorList>
            <person name="Poehlein A."/>
            <person name="Schiel-Bengelsdorf B."/>
            <person name="Gottschalk G."/>
            <person name="Duerre P."/>
            <person name="Daniel R."/>
        </authorList>
    </citation>
    <scope>NUCLEOTIDE SEQUENCE [LARGE SCALE GENOMIC DNA]</scope>
    <source>
        <strain evidence="3 4">DSM 1496</strain>
    </source>
</reference>
<name>A0A0D8I8S4_9CLOT</name>
<dbReference type="InterPro" id="IPR016186">
    <property type="entry name" value="C-type_lectin-like/link_sf"/>
</dbReference>
<proteinExistence type="predicted"/>
<dbReference type="InterPro" id="IPR008964">
    <property type="entry name" value="Invasin/intimin_cell_adhesion"/>
</dbReference>
<dbReference type="InterPro" id="IPR013320">
    <property type="entry name" value="ConA-like_dom_sf"/>
</dbReference>
<dbReference type="Gene3D" id="2.60.120.200">
    <property type="match status" value="1"/>
</dbReference>
<dbReference type="STRING" id="84022.CACET_c35460"/>
<protein>
    <submittedName>
        <fullName evidence="3">Surface protein</fullName>
    </submittedName>
</protein>
<dbReference type="Gene3D" id="2.60.40.1080">
    <property type="match status" value="1"/>
</dbReference>
<dbReference type="Pfam" id="PF02368">
    <property type="entry name" value="Big_2"/>
    <property type="match status" value="1"/>
</dbReference>
<dbReference type="InterPro" id="IPR003343">
    <property type="entry name" value="Big_2"/>
</dbReference>
<dbReference type="SUPFAM" id="SSF56436">
    <property type="entry name" value="C-type lectin-like"/>
    <property type="match status" value="1"/>
</dbReference>
<dbReference type="InterPro" id="IPR042229">
    <property type="entry name" value="Listeria/Bacterioides_rpt_sf"/>
</dbReference>
<organism evidence="3 4">
    <name type="scientific">Clostridium aceticum</name>
    <dbReference type="NCBI Taxonomy" id="84022"/>
    <lineage>
        <taxon>Bacteria</taxon>
        <taxon>Bacillati</taxon>
        <taxon>Bacillota</taxon>
        <taxon>Clostridia</taxon>
        <taxon>Eubacteriales</taxon>
        <taxon>Clostridiaceae</taxon>
        <taxon>Clostridium</taxon>
    </lineage>
</organism>
<dbReference type="NCBIfam" id="TIGR02543">
    <property type="entry name" value="List_Bact_rpt"/>
    <property type="match status" value="5"/>
</dbReference>
<dbReference type="EMBL" id="CP009687">
    <property type="protein sequence ID" value="AKL96977.1"/>
    <property type="molecule type" value="Genomic_DNA"/>
</dbReference>
<accession>A0A0D8I8S4</accession>
<dbReference type="RefSeq" id="WP_044826299.1">
    <property type="nucleotide sequence ID" value="NZ_CP009687.1"/>
</dbReference>
<dbReference type="PATRIC" id="fig|84022.5.peg.2202"/>
<keyword evidence="2" id="KW-0677">Repeat</keyword>
<dbReference type="GO" id="GO:0030313">
    <property type="term" value="C:cell envelope"/>
    <property type="evidence" value="ECO:0007669"/>
    <property type="project" value="UniProtKB-SubCell"/>
</dbReference>
<dbReference type="Gene3D" id="2.60.40.4270">
    <property type="entry name" value="Listeria-Bacteroides repeat domain"/>
    <property type="match status" value="7"/>
</dbReference>
<gene>
    <name evidence="3" type="ORF">CACET_c35460</name>
</gene>
<dbReference type="InterPro" id="IPR001119">
    <property type="entry name" value="SLH_dom"/>
</dbReference>